<evidence type="ECO:0000256" key="6">
    <source>
        <dbReference type="ARBA" id="ARBA00025321"/>
    </source>
</evidence>
<evidence type="ECO:0000256" key="2">
    <source>
        <dbReference type="ARBA" id="ARBA00010270"/>
    </source>
</evidence>
<keyword evidence="4" id="KW-1003">Cell membrane</keyword>
<keyword evidence="7" id="KW-1133">Transmembrane helix</keyword>
<feature type="transmembrane region" description="Helical" evidence="7">
    <location>
        <begin position="43"/>
        <end position="61"/>
    </location>
</feature>
<dbReference type="Pfam" id="PF07886">
    <property type="entry name" value="BA14K"/>
    <property type="match status" value="1"/>
</dbReference>
<feature type="chain" id="PRO_5046594945" description="Lectin-like protein BA14k" evidence="8">
    <location>
        <begin position="28"/>
        <end position="143"/>
    </location>
</feature>
<dbReference type="EMBL" id="JBHRTK010000022">
    <property type="protein sequence ID" value="MFC3208265.1"/>
    <property type="molecule type" value="Genomic_DNA"/>
</dbReference>
<dbReference type="InterPro" id="IPR012413">
    <property type="entry name" value="BA14K"/>
</dbReference>
<gene>
    <name evidence="9" type="ORF">ACFOHJ_18740</name>
</gene>
<protein>
    <recommendedName>
        <fullName evidence="3">Lectin-like protein BA14k</fullName>
    </recommendedName>
</protein>
<evidence type="ECO:0000256" key="1">
    <source>
        <dbReference type="ARBA" id="ARBA00004167"/>
    </source>
</evidence>
<evidence type="ECO:0000256" key="5">
    <source>
        <dbReference type="ARBA" id="ARBA00022734"/>
    </source>
</evidence>
<evidence type="ECO:0000256" key="8">
    <source>
        <dbReference type="SAM" id="SignalP"/>
    </source>
</evidence>
<keyword evidence="7" id="KW-0472">Membrane</keyword>
<comment type="similarity">
    <text evidence="2">Belongs to the BA14k family.</text>
</comment>
<evidence type="ECO:0000313" key="9">
    <source>
        <dbReference type="EMBL" id="MFC3208265.1"/>
    </source>
</evidence>
<dbReference type="Proteomes" id="UP001595583">
    <property type="component" value="Unassembled WGS sequence"/>
</dbReference>
<sequence>MNRVLKTAVLSTAVAALTLSALPAANAQEWHRRHHHNHSGDAIAAGVVGLAAGALIGGALASPPPPRYYYDGPVGYDDYDYYDRPAYVVRRAPVRVVREYSVGGIEPWTRAWYNYCSSRYRSFDGRTGTYVGYDGQAHFCNAN</sequence>
<evidence type="ECO:0000313" key="10">
    <source>
        <dbReference type="Proteomes" id="UP001595583"/>
    </source>
</evidence>
<evidence type="ECO:0000256" key="7">
    <source>
        <dbReference type="SAM" id="Phobius"/>
    </source>
</evidence>
<comment type="caution">
    <text evidence="9">The sequence shown here is derived from an EMBL/GenBank/DDBJ whole genome shotgun (WGS) entry which is preliminary data.</text>
</comment>
<keyword evidence="7" id="KW-0812">Transmembrane</keyword>
<comment type="function">
    <text evidence="6">Has immunoglobulin-binding and hemagglutination properties, and can bind to mannose. Essential for virulence. May be involved in LPS biosynthesis or polysaccharide transport.</text>
</comment>
<evidence type="ECO:0000256" key="4">
    <source>
        <dbReference type="ARBA" id="ARBA00022475"/>
    </source>
</evidence>
<evidence type="ECO:0000256" key="3">
    <source>
        <dbReference type="ARBA" id="ARBA00020552"/>
    </source>
</evidence>
<name>A0ABV7KDL9_9HYPH</name>
<keyword evidence="10" id="KW-1185">Reference proteome</keyword>
<keyword evidence="8" id="KW-0732">Signal</keyword>
<keyword evidence="5" id="KW-0430">Lectin</keyword>
<accession>A0ABV7KDL9</accession>
<proteinExistence type="inferred from homology"/>
<organism evidence="9 10">
    <name type="scientific">Aquamicrobium soli</name>
    <dbReference type="NCBI Taxonomy" id="1811518"/>
    <lineage>
        <taxon>Bacteria</taxon>
        <taxon>Pseudomonadati</taxon>
        <taxon>Pseudomonadota</taxon>
        <taxon>Alphaproteobacteria</taxon>
        <taxon>Hyphomicrobiales</taxon>
        <taxon>Phyllobacteriaceae</taxon>
        <taxon>Aquamicrobium</taxon>
    </lineage>
</organism>
<dbReference type="RefSeq" id="WP_378223317.1">
    <property type="nucleotide sequence ID" value="NZ_JBHRTK010000022.1"/>
</dbReference>
<comment type="subcellular location">
    <subcellularLocation>
        <location evidence="1">Membrane</location>
        <topology evidence="1">Single-pass membrane protein</topology>
    </subcellularLocation>
</comment>
<reference evidence="10" key="1">
    <citation type="journal article" date="2019" name="Int. J. Syst. Evol. Microbiol.">
        <title>The Global Catalogue of Microorganisms (GCM) 10K type strain sequencing project: providing services to taxonomists for standard genome sequencing and annotation.</title>
        <authorList>
            <consortium name="The Broad Institute Genomics Platform"/>
            <consortium name="The Broad Institute Genome Sequencing Center for Infectious Disease"/>
            <person name="Wu L."/>
            <person name="Ma J."/>
        </authorList>
    </citation>
    <scope>NUCLEOTIDE SEQUENCE [LARGE SCALE GENOMIC DNA]</scope>
    <source>
        <strain evidence="10">KCTC 52165</strain>
    </source>
</reference>
<feature type="signal peptide" evidence="8">
    <location>
        <begin position="1"/>
        <end position="27"/>
    </location>
</feature>